<name>A0A197JHP2_9FUNG</name>
<reference evidence="1 2" key="1">
    <citation type="submission" date="2016-05" db="EMBL/GenBank/DDBJ databases">
        <title>Genome sequencing reveals origins of a unique bacterial endosymbiosis in the earliest lineages of terrestrial Fungi.</title>
        <authorList>
            <consortium name="DOE Joint Genome Institute"/>
            <person name="Uehling J."/>
            <person name="Gryganskyi A."/>
            <person name="Hameed K."/>
            <person name="Tschaplinski T."/>
            <person name="Misztal P."/>
            <person name="Wu S."/>
            <person name="Desiro A."/>
            <person name="Vande Pol N."/>
            <person name="Du Z.-Y."/>
            <person name="Zienkiewicz A."/>
            <person name="Zienkiewicz K."/>
            <person name="Morin E."/>
            <person name="Tisserant E."/>
            <person name="Splivallo R."/>
            <person name="Hainaut M."/>
            <person name="Henrissat B."/>
            <person name="Ohm R."/>
            <person name="Kuo A."/>
            <person name="Yan J."/>
            <person name="Lipzen A."/>
            <person name="Nolan M."/>
            <person name="Labutti K."/>
            <person name="Barry K."/>
            <person name="Goldstein A."/>
            <person name="Labbe J."/>
            <person name="Schadt C."/>
            <person name="Tuskan G."/>
            <person name="Grigoriev I."/>
            <person name="Martin F."/>
            <person name="Vilgalys R."/>
            <person name="Bonito G."/>
        </authorList>
    </citation>
    <scope>NUCLEOTIDE SEQUENCE [LARGE SCALE GENOMIC DNA]</scope>
    <source>
        <strain evidence="1 2">AG-77</strain>
    </source>
</reference>
<evidence type="ECO:0000313" key="1">
    <source>
        <dbReference type="EMBL" id="OAQ24021.1"/>
    </source>
</evidence>
<keyword evidence="2" id="KW-1185">Reference proteome</keyword>
<sequence>MSWTNKVKLCASLYSVSIKRIPQENIQDEHPALRVLADRITLKMQRSCSWAVEMTETELEEDL</sequence>
<protein>
    <submittedName>
        <fullName evidence="1">Uncharacterized protein</fullName>
    </submittedName>
</protein>
<gene>
    <name evidence="1" type="ORF">K457DRAFT_24513</name>
</gene>
<evidence type="ECO:0000313" key="2">
    <source>
        <dbReference type="Proteomes" id="UP000078512"/>
    </source>
</evidence>
<dbReference type="EMBL" id="KV442103">
    <property type="protein sequence ID" value="OAQ24021.1"/>
    <property type="molecule type" value="Genomic_DNA"/>
</dbReference>
<dbReference type="AlphaFoldDB" id="A0A197JHP2"/>
<dbReference type="Proteomes" id="UP000078512">
    <property type="component" value="Unassembled WGS sequence"/>
</dbReference>
<organism evidence="1 2">
    <name type="scientific">Linnemannia elongata AG-77</name>
    <dbReference type="NCBI Taxonomy" id="1314771"/>
    <lineage>
        <taxon>Eukaryota</taxon>
        <taxon>Fungi</taxon>
        <taxon>Fungi incertae sedis</taxon>
        <taxon>Mucoromycota</taxon>
        <taxon>Mortierellomycotina</taxon>
        <taxon>Mortierellomycetes</taxon>
        <taxon>Mortierellales</taxon>
        <taxon>Mortierellaceae</taxon>
        <taxon>Linnemannia</taxon>
    </lineage>
</organism>
<accession>A0A197JHP2</accession>
<proteinExistence type="predicted"/>